<evidence type="ECO:0000256" key="4">
    <source>
        <dbReference type="ARBA" id="ARBA00023136"/>
    </source>
</evidence>
<dbReference type="PANTHER" id="PTHR36926">
    <property type="entry name" value="COLICIN V PRODUCTION PROTEIN"/>
    <property type="match status" value="1"/>
</dbReference>
<proteinExistence type="predicted"/>
<evidence type="ECO:0000313" key="6">
    <source>
        <dbReference type="EMBL" id="GAA5161385.1"/>
    </source>
</evidence>
<dbReference type="RefSeq" id="WP_345531826.1">
    <property type="nucleotide sequence ID" value="NZ_BAABLD010000005.1"/>
</dbReference>
<evidence type="ECO:0000256" key="5">
    <source>
        <dbReference type="SAM" id="Phobius"/>
    </source>
</evidence>
<reference evidence="7" key="1">
    <citation type="journal article" date="2019" name="Int. J. Syst. Evol. Microbiol.">
        <title>The Global Catalogue of Microorganisms (GCM) 10K type strain sequencing project: providing services to taxonomists for standard genome sequencing and annotation.</title>
        <authorList>
            <consortium name="The Broad Institute Genomics Platform"/>
            <consortium name="The Broad Institute Genome Sequencing Center for Infectious Disease"/>
            <person name="Wu L."/>
            <person name="Ma J."/>
        </authorList>
    </citation>
    <scope>NUCLEOTIDE SEQUENCE [LARGE SCALE GENOMIC DNA]</scope>
    <source>
        <strain evidence="7">JCM 18715</strain>
    </source>
</reference>
<keyword evidence="4 5" id="KW-0472">Membrane</keyword>
<dbReference type="Pfam" id="PF02674">
    <property type="entry name" value="Colicin_V"/>
    <property type="match status" value="1"/>
</dbReference>
<feature type="transmembrane region" description="Helical" evidence="5">
    <location>
        <begin position="106"/>
        <end position="126"/>
    </location>
</feature>
<organism evidence="6 7">
    <name type="scientific">Viridibacterium curvum</name>
    <dbReference type="NCBI Taxonomy" id="1101404"/>
    <lineage>
        <taxon>Bacteria</taxon>
        <taxon>Pseudomonadati</taxon>
        <taxon>Pseudomonadota</taxon>
        <taxon>Betaproteobacteria</taxon>
        <taxon>Rhodocyclales</taxon>
        <taxon>Rhodocyclaceae</taxon>
        <taxon>Viridibacterium</taxon>
    </lineage>
</organism>
<sequence>MTVFDFVFLGIVLASVLLGAWRGLVSEVIALCSWALAVFLAWRFAALIAPFVAPFVTTPALQWALAFVVIVVAVLLMLAVVRFLLRELLKAAGLGLTDRVAGALFGVVRAVLIALVLVGLCGLTSFPREAWWRGATFSAPLETVVIAVKPWLPKELAARIRYR</sequence>
<keyword evidence="3 5" id="KW-1133">Transmembrane helix</keyword>
<feature type="transmembrane region" description="Helical" evidence="5">
    <location>
        <begin position="6"/>
        <end position="24"/>
    </location>
</feature>
<feature type="transmembrane region" description="Helical" evidence="5">
    <location>
        <begin position="63"/>
        <end position="85"/>
    </location>
</feature>
<evidence type="ECO:0000313" key="7">
    <source>
        <dbReference type="Proteomes" id="UP001500547"/>
    </source>
</evidence>
<comment type="caution">
    <text evidence="6">The sequence shown here is derived from an EMBL/GenBank/DDBJ whole genome shotgun (WGS) entry which is preliminary data.</text>
</comment>
<evidence type="ECO:0000256" key="3">
    <source>
        <dbReference type="ARBA" id="ARBA00022989"/>
    </source>
</evidence>
<evidence type="ECO:0000256" key="1">
    <source>
        <dbReference type="ARBA" id="ARBA00004141"/>
    </source>
</evidence>
<feature type="transmembrane region" description="Helical" evidence="5">
    <location>
        <begin position="31"/>
        <end position="57"/>
    </location>
</feature>
<protein>
    <submittedName>
        <fullName evidence="6">CvpA family protein</fullName>
    </submittedName>
</protein>
<dbReference type="Proteomes" id="UP001500547">
    <property type="component" value="Unassembled WGS sequence"/>
</dbReference>
<keyword evidence="2 5" id="KW-0812">Transmembrane</keyword>
<accession>A0ABP9QG54</accession>
<name>A0ABP9QG54_9RHOO</name>
<dbReference type="InterPro" id="IPR052719">
    <property type="entry name" value="CvpA-like"/>
</dbReference>
<dbReference type="PANTHER" id="PTHR36926:SF1">
    <property type="entry name" value="COLICIN V PRODUCTION PROTEIN"/>
    <property type="match status" value="1"/>
</dbReference>
<keyword evidence="7" id="KW-1185">Reference proteome</keyword>
<dbReference type="InterPro" id="IPR003825">
    <property type="entry name" value="Colicin-V_CvpA"/>
</dbReference>
<comment type="subcellular location">
    <subcellularLocation>
        <location evidence="1">Membrane</location>
        <topology evidence="1">Multi-pass membrane protein</topology>
    </subcellularLocation>
</comment>
<dbReference type="EMBL" id="BAABLD010000005">
    <property type="protein sequence ID" value="GAA5161385.1"/>
    <property type="molecule type" value="Genomic_DNA"/>
</dbReference>
<evidence type="ECO:0000256" key="2">
    <source>
        <dbReference type="ARBA" id="ARBA00022692"/>
    </source>
</evidence>
<gene>
    <name evidence="6" type="ORF">GCM10025770_10540</name>
</gene>